<evidence type="ECO:0000313" key="3">
    <source>
        <dbReference type="Proteomes" id="UP000010552"/>
    </source>
</evidence>
<organism evidence="2 3">
    <name type="scientific">Pteropus alecto</name>
    <name type="common">Black flying fox</name>
    <dbReference type="NCBI Taxonomy" id="9402"/>
    <lineage>
        <taxon>Eukaryota</taxon>
        <taxon>Metazoa</taxon>
        <taxon>Chordata</taxon>
        <taxon>Craniata</taxon>
        <taxon>Vertebrata</taxon>
        <taxon>Euteleostomi</taxon>
        <taxon>Mammalia</taxon>
        <taxon>Eutheria</taxon>
        <taxon>Laurasiatheria</taxon>
        <taxon>Chiroptera</taxon>
        <taxon>Yinpterochiroptera</taxon>
        <taxon>Pteropodoidea</taxon>
        <taxon>Pteropodidae</taxon>
        <taxon>Pteropodinae</taxon>
        <taxon>Pteropus</taxon>
    </lineage>
</organism>
<dbReference type="AlphaFoldDB" id="L5JU16"/>
<dbReference type="InParanoid" id="L5JU16"/>
<keyword evidence="3" id="KW-1185">Reference proteome</keyword>
<accession>L5JU16</accession>
<protein>
    <submittedName>
        <fullName evidence="2">Uncharacterized protein</fullName>
    </submittedName>
</protein>
<reference evidence="3" key="1">
    <citation type="journal article" date="2013" name="Science">
        <title>Comparative analysis of bat genomes provides insight into the evolution of flight and immunity.</title>
        <authorList>
            <person name="Zhang G."/>
            <person name="Cowled C."/>
            <person name="Shi Z."/>
            <person name="Huang Z."/>
            <person name="Bishop-Lilly K.A."/>
            <person name="Fang X."/>
            <person name="Wynne J.W."/>
            <person name="Xiong Z."/>
            <person name="Baker M.L."/>
            <person name="Zhao W."/>
            <person name="Tachedjian M."/>
            <person name="Zhu Y."/>
            <person name="Zhou P."/>
            <person name="Jiang X."/>
            <person name="Ng J."/>
            <person name="Yang L."/>
            <person name="Wu L."/>
            <person name="Xiao J."/>
            <person name="Feng Y."/>
            <person name="Chen Y."/>
            <person name="Sun X."/>
            <person name="Zhang Y."/>
            <person name="Marsh G.A."/>
            <person name="Crameri G."/>
            <person name="Broder C.C."/>
            <person name="Frey K.G."/>
            <person name="Wang L.F."/>
            <person name="Wang J."/>
        </authorList>
    </citation>
    <scope>NUCLEOTIDE SEQUENCE [LARGE SCALE GENOMIC DNA]</scope>
</reference>
<proteinExistence type="predicted"/>
<evidence type="ECO:0000313" key="2">
    <source>
        <dbReference type="EMBL" id="ELK02949.1"/>
    </source>
</evidence>
<feature type="region of interest" description="Disordered" evidence="1">
    <location>
        <begin position="1"/>
        <end position="41"/>
    </location>
</feature>
<sequence>MADPMHCFQDPPAPLNTEEAGAPVPASLDNRRDCGPATGSQDRLLHHSLGWLMAPGESRMVIYLKTKKMVQKDNHLAKTE</sequence>
<evidence type="ECO:0000256" key="1">
    <source>
        <dbReference type="SAM" id="MobiDB-lite"/>
    </source>
</evidence>
<gene>
    <name evidence="2" type="ORF">PAL_GLEAN10016695</name>
</gene>
<dbReference type="EMBL" id="KB031114">
    <property type="protein sequence ID" value="ELK02949.1"/>
    <property type="molecule type" value="Genomic_DNA"/>
</dbReference>
<dbReference type="Proteomes" id="UP000010552">
    <property type="component" value="Unassembled WGS sequence"/>
</dbReference>
<name>L5JU16_PTEAL</name>